<dbReference type="Proteomes" id="UP001148629">
    <property type="component" value="Unassembled WGS sequence"/>
</dbReference>
<evidence type="ECO:0000313" key="2">
    <source>
        <dbReference type="Proteomes" id="UP001148629"/>
    </source>
</evidence>
<proteinExistence type="predicted"/>
<sequence length="122" mass="13386">MGGFRAVEDRPTPKEVYNWRLYTEAAVIATGSLLFGYDSAFVGTTIARDSFKLDFNIQPDESADISSNITSTFQAGAFFGAIFCFLLTEKVGRKWALQANVVLFLIGAILMTAATHQLSYIS</sequence>
<name>A0ACC1RH88_9HYPO</name>
<protein>
    <submittedName>
        <fullName evidence="1">Uncharacterized protein</fullName>
    </submittedName>
</protein>
<accession>A0ACC1RH88</accession>
<organism evidence="1 2">
    <name type="scientific">Fusarium decemcellulare</name>
    <dbReference type="NCBI Taxonomy" id="57161"/>
    <lineage>
        <taxon>Eukaryota</taxon>
        <taxon>Fungi</taxon>
        <taxon>Dikarya</taxon>
        <taxon>Ascomycota</taxon>
        <taxon>Pezizomycotina</taxon>
        <taxon>Sordariomycetes</taxon>
        <taxon>Hypocreomycetidae</taxon>
        <taxon>Hypocreales</taxon>
        <taxon>Nectriaceae</taxon>
        <taxon>Fusarium</taxon>
        <taxon>Fusarium decemcellulare species complex</taxon>
    </lineage>
</organism>
<comment type="caution">
    <text evidence="1">The sequence shown here is derived from an EMBL/GenBank/DDBJ whole genome shotgun (WGS) entry which is preliminary data.</text>
</comment>
<gene>
    <name evidence="1" type="ORF">NM208_g15442</name>
</gene>
<keyword evidence="2" id="KW-1185">Reference proteome</keyword>
<dbReference type="EMBL" id="JANRMS010004144">
    <property type="protein sequence ID" value="KAJ3511332.1"/>
    <property type="molecule type" value="Genomic_DNA"/>
</dbReference>
<reference evidence="1" key="1">
    <citation type="submission" date="2022-08" db="EMBL/GenBank/DDBJ databases">
        <title>Genome Sequence of Fusarium decemcellulare.</title>
        <authorList>
            <person name="Buettner E."/>
        </authorList>
    </citation>
    <scope>NUCLEOTIDE SEQUENCE</scope>
    <source>
        <strain evidence="1">Babe19</strain>
    </source>
</reference>
<evidence type="ECO:0000313" key="1">
    <source>
        <dbReference type="EMBL" id="KAJ3511332.1"/>
    </source>
</evidence>